<accession>A0AAU9IND8</accession>
<comment type="caution">
    <text evidence="2">The sequence shown here is derived from an EMBL/GenBank/DDBJ whole genome shotgun (WGS) entry which is preliminary data.</text>
</comment>
<sequence>MIMNKSFECKNIPNLRKGCTIEQLALTKLPRLRYDPLFHQKHPQFSIHSRSSKPRILKEISQTPSPIKNELRSYKTIPSDHQLQMRFHPYVKAEITNKHSKKSISPLPKYDLAEELHKEFVDDSYSLGKLLTLKNSSVKVSRLPNSALTNKQLEQISLIKNYQNLEFKETKPAKRSKSPETPIKRKKEFGEYSFRGPSDWKVLLRKHDKNLPLISNSCESEFETELKRKKLAKEQISEEIRRDLSMISYLQTTPRMRNSSRSNSIKTESLKFASSRKLSPHSRPKQILLSSEDSSTTIKDPLENYCESNDLSPNYQNLEFQLYEPFFK</sequence>
<evidence type="ECO:0000313" key="3">
    <source>
        <dbReference type="Proteomes" id="UP001162131"/>
    </source>
</evidence>
<feature type="region of interest" description="Disordered" evidence="1">
    <location>
        <begin position="271"/>
        <end position="294"/>
    </location>
</feature>
<organism evidence="2 3">
    <name type="scientific">Blepharisma stoltei</name>
    <dbReference type="NCBI Taxonomy" id="1481888"/>
    <lineage>
        <taxon>Eukaryota</taxon>
        <taxon>Sar</taxon>
        <taxon>Alveolata</taxon>
        <taxon>Ciliophora</taxon>
        <taxon>Postciliodesmatophora</taxon>
        <taxon>Heterotrichea</taxon>
        <taxon>Heterotrichida</taxon>
        <taxon>Blepharismidae</taxon>
        <taxon>Blepharisma</taxon>
    </lineage>
</organism>
<reference evidence="2" key="1">
    <citation type="submission" date="2021-09" db="EMBL/GenBank/DDBJ databases">
        <authorList>
            <consortium name="AG Swart"/>
            <person name="Singh M."/>
            <person name="Singh A."/>
            <person name="Seah K."/>
            <person name="Emmerich C."/>
        </authorList>
    </citation>
    <scope>NUCLEOTIDE SEQUENCE</scope>
    <source>
        <strain evidence="2">ATCC30299</strain>
    </source>
</reference>
<evidence type="ECO:0000256" key="1">
    <source>
        <dbReference type="SAM" id="MobiDB-lite"/>
    </source>
</evidence>
<evidence type="ECO:0000313" key="2">
    <source>
        <dbReference type="EMBL" id="CAG9315271.1"/>
    </source>
</evidence>
<name>A0AAU9IND8_9CILI</name>
<proteinExistence type="predicted"/>
<protein>
    <submittedName>
        <fullName evidence="2">Uncharacterized protein</fullName>
    </submittedName>
</protein>
<gene>
    <name evidence="2" type="ORF">BSTOLATCC_MIC13045</name>
</gene>
<dbReference type="AlphaFoldDB" id="A0AAU9IND8"/>
<dbReference type="EMBL" id="CAJZBQ010000013">
    <property type="protein sequence ID" value="CAG9315271.1"/>
    <property type="molecule type" value="Genomic_DNA"/>
</dbReference>
<dbReference type="Proteomes" id="UP001162131">
    <property type="component" value="Unassembled WGS sequence"/>
</dbReference>
<keyword evidence="3" id="KW-1185">Reference proteome</keyword>